<evidence type="ECO:0000313" key="8">
    <source>
        <dbReference type="EMBL" id="EEH57428.1"/>
    </source>
</evidence>
<dbReference type="STRING" id="564608.C1MS27"/>
<dbReference type="GO" id="GO:0015031">
    <property type="term" value="P:protein transport"/>
    <property type="evidence" value="ECO:0007669"/>
    <property type="project" value="UniProtKB-KW"/>
</dbReference>
<dbReference type="GO" id="GO:0000815">
    <property type="term" value="C:ESCRT III complex"/>
    <property type="evidence" value="ECO:0007669"/>
    <property type="project" value="TreeGrafter"/>
</dbReference>
<evidence type="ECO:0000256" key="2">
    <source>
        <dbReference type="ARBA" id="ARBA00006190"/>
    </source>
</evidence>
<dbReference type="PANTHER" id="PTHR22761">
    <property type="entry name" value="CHARGED MULTIVESICULAR BODY PROTEIN"/>
    <property type="match status" value="1"/>
</dbReference>
<evidence type="ECO:0000256" key="1">
    <source>
        <dbReference type="ARBA" id="ARBA00004608"/>
    </source>
</evidence>
<dbReference type="KEGG" id="mpp:MICPUCDRAFT_7307"/>
<dbReference type="Proteomes" id="UP000001876">
    <property type="component" value="Unassembled WGS sequence"/>
</dbReference>
<organism evidence="9">
    <name type="scientific">Micromonas pusilla (strain CCMP1545)</name>
    <name type="common">Picoplanktonic green alga</name>
    <dbReference type="NCBI Taxonomy" id="564608"/>
    <lineage>
        <taxon>Eukaryota</taxon>
        <taxon>Viridiplantae</taxon>
        <taxon>Chlorophyta</taxon>
        <taxon>Mamiellophyceae</taxon>
        <taxon>Mamiellales</taxon>
        <taxon>Mamiellaceae</taxon>
        <taxon>Micromonas</taxon>
    </lineage>
</organism>
<dbReference type="AlphaFoldDB" id="C1MS27"/>
<evidence type="ECO:0000313" key="9">
    <source>
        <dbReference type="Proteomes" id="UP000001876"/>
    </source>
</evidence>
<keyword evidence="6" id="KW-0472">Membrane</keyword>
<proteinExistence type="inferred from homology"/>
<reference evidence="8 9" key="1">
    <citation type="journal article" date="2009" name="Science">
        <title>Green evolution and dynamic adaptations revealed by genomes of the marine picoeukaryotes Micromonas.</title>
        <authorList>
            <person name="Worden A.Z."/>
            <person name="Lee J.H."/>
            <person name="Mock T."/>
            <person name="Rouze P."/>
            <person name="Simmons M.P."/>
            <person name="Aerts A.L."/>
            <person name="Allen A.E."/>
            <person name="Cuvelier M.L."/>
            <person name="Derelle E."/>
            <person name="Everett M.V."/>
            <person name="Foulon E."/>
            <person name="Grimwood J."/>
            <person name="Gundlach H."/>
            <person name="Henrissat B."/>
            <person name="Napoli C."/>
            <person name="McDonald S.M."/>
            <person name="Parker M.S."/>
            <person name="Rombauts S."/>
            <person name="Salamov A."/>
            <person name="Von Dassow P."/>
            <person name="Badger J.H."/>
            <person name="Coutinho P.M."/>
            <person name="Demir E."/>
            <person name="Dubchak I."/>
            <person name="Gentemann C."/>
            <person name="Eikrem W."/>
            <person name="Gready J.E."/>
            <person name="John U."/>
            <person name="Lanier W."/>
            <person name="Lindquist E.A."/>
            <person name="Lucas S."/>
            <person name="Mayer K.F."/>
            <person name="Moreau H."/>
            <person name="Not F."/>
            <person name="Otillar R."/>
            <person name="Panaud O."/>
            <person name="Pangilinan J."/>
            <person name="Paulsen I."/>
            <person name="Piegu B."/>
            <person name="Poliakov A."/>
            <person name="Robbens S."/>
            <person name="Schmutz J."/>
            <person name="Toulza E."/>
            <person name="Wyss T."/>
            <person name="Zelensky A."/>
            <person name="Zhou K."/>
            <person name="Armbrust E.V."/>
            <person name="Bhattacharya D."/>
            <person name="Goodenough U.W."/>
            <person name="Van de Peer Y."/>
            <person name="Grigoriev I.V."/>
        </authorList>
    </citation>
    <scope>NUCLEOTIDE SEQUENCE [LARGE SCALE GENOMIC DNA]</scope>
    <source>
        <strain evidence="8 9">CCMP1545</strain>
    </source>
</reference>
<dbReference type="Pfam" id="PF03357">
    <property type="entry name" value="Snf7"/>
    <property type="match status" value="1"/>
</dbReference>
<dbReference type="GeneID" id="9684053"/>
<dbReference type="eggNOG" id="KOG2910">
    <property type="taxonomic scope" value="Eukaryota"/>
</dbReference>
<gene>
    <name evidence="8" type="ORF">MICPUCDRAFT_7307</name>
</gene>
<feature type="region of interest" description="Disordered" evidence="7">
    <location>
        <begin position="143"/>
        <end position="197"/>
    </location>
</feature>
<accession>C1MS27</accession>
<dbReference type="EMBL" id="GG663739">
    <property type="protein sequence ID" value="EEH57428.1"/>
    <property type="molecule type" value="Genomic_DNA"/>
</dbReference>
<evidence type="ECO:0000256" key="6">
    <source>
        <dbReference type="ARBA" id="ARBA00023136"/>
    </source>
</evidence>
<evidence type="ECO:0000256" key="4">
    <source>
        <dbReference type="ARBA" id="ARBA00022753"/>
    </source>
</evidence>
<dbReference type="GO" id="GO:0006900">
    <property type="term" value="P:vesicle budding from membrane"/>
    <property type="evidence" value="ECO:0007669"/>
    <property type="project" value="TreeGrafter"/>
</dbReference>
<feature type="non-terminal residue" evidence="8">
    <location>
        <position position="1"/>
    </location>
</feature>
<keyword evidence="4" id="KW-0967">Endosome</keyword>
<dbReference type="OrthoDB" id="441172at2759"/>
<dbReference type="RefSeq" id="XP_003058973.1">
    <property type="nucleotide sequence ID" value="XM_003058927.1"/>
</dbReference>
<feature type="non-terminal residue" evidence="8">
    <location>
        <position position="197"/>
    </location>
</feature>
<name>C1MS27_MICPC</name>
<dbReference type="PANTHER" id="PTHR22761:SF5">
    <property type="entry name" value="CHARGED MULTIVESICULAR BODY PROTEIN 6"/>
    <property type="match status" value="1"/>
</dbReference>
<dbReference type="OMA" id="EFMQIEI"/>
<feature type="compositionally biased region" description="Basic and acidic residues" evidence="7">
    <location>
        <begin position="149"/>
        <end position="183"/>
    </location>
</feature>
<dbReference type="InterPro" id="IPR005024">
    <property type="entry name" value="Snf7_fam"/>
</dbReference>
<dbReference type="Gene3D" id="6.10.140.1230">
    <property type="match status" value="1"/>
</dbReference>
<comment type="similarity">
    <text evidence="2">Belongs to the SNF7 family.</text>
</comment>
<keyword evidence="9" id="KW-1185">Reference proteome</keyword>
<comment type="subcellular location">
    <subcellularLocation>
        <location evidence="1">Endosome membrane</location>
    </subcellularLocation>
</comment>
<dbReference type="GO" id="GO:0005771">
    <property type="term" value="C:multivesicular body"/>
    <property type="evidence" value="ECO:0007669"/>
    <property type="project" value="TreeGrafter"/>
</dbReference>
<evidence type="ECO:0000256" key="7">
    <source>
        <dbReference type="SAM" id="MobiDB-lite"/>
    </source>
</evidence>
<keyword evidence="3" id="KW-0813">Transport</keyword>
<evidence type="ECO:0000256" key="5">
    <source>
        <dbReference type="ARBA" id="ARBA00022927"/>
    </source>
</evidence>
<keyword evidence="5" id="KW-0653">Protein transport</keyword>
<dbReference type="GO" id="GO:0032511">
    <property type="term" value="P:late endosome to vacuole transport via multivesicular body sorting pathway"/>
    <property type="evidence" value="ECO:0007669"/>
    <property type="project" value="TreeGrafter"/>
</dbReference>
<sequence length="197" mass="22088">VTEVDRQVLGLKTQRRKLTAHAKRVDDAIARETAIASKAAKEGTAAGRSAATRALRRRRLQTQMSTRVFEWLMRVEELLSSIEEAQATAVVVERLRQGNEALKRAQAGYSLDDVNAVLEGMEDAREHNEAVDRMMAAHLNAEDDEAVEEELRAMEAEETREREARERADAREEEERAEVERELPAIPSEAPVAAAEE</sequence>
<protein>
    <submittedName>
        <fullName evidence="8">Predicted protein</fullName>
    </submittedName>
</protein>
<evidence type="ECO:0000256" key="3">
    <source>
        <dbReference type="ARBA" id="ARBA00022448"/>
    </source>
</evidence>